<feature type="compositionally biased region" description="Basic residues" evidence="1">
    <location>
        <begin position="1045"/>
        <end position="1058"/>
    </location>
</feature>
<reference evidence="4" key="1">
    <citation type="journal article" date="2020" name="Fungal Divers.">
        <title>Resolving the Mortierellaceae phylogeny through synthesis of multi-gene phylogenetics and phylogenomics.</title>
        <authorList>
            <person name="Vandepol N."/>
            <person name="Liber J."/>
            <person name="Desiro A."/>
            <person name="Na H."/>
            <person name="Kennedy M."/>
            <person name="Barry K."/>
            <person name="Grigoriev I.V."/>
            <person name="Miller A.N."/>
            <person name="O'Donnell K."/>
            <person name="Stajich J.E."/>
            <person name="Bonito G."/>
        </authorList>
    </citation>
    <scope>NUCLEOTIDE SEQUENCE</scope>
    <source>
        <strain evidence="4">KOD1015</strain>
    </source>
</reference>
<dbReference type="AlphaFoldDB" id="A0A9P6KG62"/>
<feature type="transmembrane region" description="Helical" evidence="2">
    <location>
        <begin position="556"/>
        <end position="577"/>
    </location>
</feature>
<organism evidence="4 5">
    <name type="scientific">Lunasporangiospora selenospora</name>
    <dbReference type="NCBI Taxonomy" id="979761"/>
    <lineage>
        <taxon>Eukaryota</taxon>
        <taxon>Fungi</taxon>
        <taxon>Fungi incertae sedis</taxon>
        <taxon>Mucoromycota</taxon>
        <taxon>Mortierellomycotina</taxon>
        <taxon>Mortierellomycetes</taxon>
        <taxon>Mortierellales</taxon>
        <taxon>Mortierellaceae</taxon>
        <taxon>Lunasporangiospora</taxon>
    </lineage>
</organism>
<feature type="compositionally biased region" description="Polar residues" evidence="1">
    <location>
        <begin position="981"/>
        <end position="992"/>
    </location>
</feature>
<dbReference type="PANTHER" id="PTHR34814">
    <property type="entry name" value="NITROSOGUANIDINE RESISTANCE PROTEIN SNG1"/>
    <property type="match status" value="1"/>
</dbReference>
<keyword evidence="2" id="KW-0472">Membrane</keyword>
<feature type="compositionally biased region" description="Basic and acidic residues" evidence="1">
    <location>
        <begin position="165"/>
        <end position="179"/>
    </location>
</feature>
<feature type="transmembrane region" description="Helical" evidence="2">
    <location>
        <begin position="798"/>
        <end position="817"/>
    </location>
</feature>
<comment type="caution">
    <text evidence="4">The sequence shown here is derived from an EMBL/GenBank/DDBJ whole genome shotgun (WGS) entry which is preliminary data.</text>
</comment>
<dbReference type="InterPro" id="IPR053001">
    <property type="entry name" value="MNNG_permease-like"/>
</dbReference>
<feature type="transmembrane region" description="Helical" evidence="2">
    <location>
        <begin position="829"/>
        <end position="848"/>
    </location>
</feature>
<dbReference type="GO" id="GO:0016020">
    <property type="term" value="C:membrane"/>
    <property type="evidence" value="ECO:0007669"/>
    <property type="project" value="TreeGrafter"/>
</dbReference>
<feature type="domain" description="DUF3533" evidence="3">
    <location>
        <begin position="560"/>
        <end position="921"/>
    </location>
</feature>
<evidence type="ECO:0000313" key="4">
    <source>
        <dbReference type="EMBL" id="KAF9583721.1"/>
    </source>
</evidence>
<dbReference type="Pfam" id="PF12051">
    <property type="entry name" value="DUF3533"/>
    <property type="match status" value="1"/>
</dbReference>
<keyword evidence="2" id="KW-1133">Transmembrane helix</keyword>
<accession>A0A9P6KG62</accession>
<feature type="compositionally biased region" description="Polar residues" evidence="1">
    <location>
        <begin position="342"/>
        <end position="366"/>
    </location>
</feature>
<feature type="compositionally biased region" description="Acidic residues" evidence="1">
    <location>
        <begin position="54"/>
        <end position="66"/>
    </location>
</feature>
<feature type="region of interest" description="Disordered" evidence="1">
    <location>
        <begin position="946"/>
        <end position="969"/>
    </location>
</feature>
<feature type="compositionally biased region" description="Polar residues" evidence="1">
    <location>
        <begin position="154"/>
        <end position="164"/>
    </location>
</feature>
<feature type="compositionally biased region" description="Pro residues" evidence="1">
    <location>
        <begin position="139"/>
        <end position="152"/>
    </location>
</feature>
<feature type="region of interest" description="Disordered" evidence="1">
    <location>
        <begin position="229"/>
        <end position="528"/>
    </location>
</feature>
<dbReference type="EMBL" id="JAABOA010000614">
    <property type="protein sequence ID" value="KAF9583721.1"/>
    <property type="molecule type" value="Genomic_DNA"/>
</dbReference>
<feature type="transmembrane region" description="Helical" evidence="2">
    <location>
        <begin position="758"/>
        <end position="778"/>
    </location>
</feature>
<dbReference type="Proteomes" id="UP000780801">
    <property type="component" value="Unassembled WGS sequence"/>
</dbReference>
<feature type="compositionally biased region" description="Low complexity" evidence="1">
    <location>
        <begin position="181"/>
        <end position="190"/>
    </location>
</feature>
<evidence type="ECO:0000259" key="3">
    <source>
        <dbReference type="Pfam" id="PF12051"/>
    </source>
</evidence>
<proteinExistence type="predicted"/>
<evidence type="ECO:0000313" key="5">
    <source>
        <dbReference type="Proteomes" id="UP000780801"/>
    </source>
</evidence>
<feature type="compositionally biased region" description="Basic and acidic residues" evidence="1">
    <location>
        <begin position="298"/>
        <end position="316"/>
    </location>
</feature>
<feature type="compositionally biased region" description="Basic and acidic residues" evidence="1">
    <location>
        <begin position="1018"/>
        <end position="1044"/>
    </location>
</feature>
<evidence type="ECO:0000256" key="1">
    <source>
        <dbReference type="SAM" id="MobiDB-lite"/>
    </source>
</evidence>
<feature type="compositionally biased region" description="Polar residues" evidence="1">
    <location>
        <begin position="128"/>
        <end position="138"/>
    </location>
</feature>
<feature type="region of interest" description="Disordered" evidence="1">
    <location>
        <begin position="981"/>
        <end position="1172"/>
    </location>
</feature>
<dbReference type="InterPro" id="IPR022703">
    <property type="entry name" value="DUF3533"/>
</dbReference>
<dbReference type="PANTHER" id="PTHR34814:SF2">
    <property type="entry name" value="DUF3533 DOMAIN-CONTAINING PROTEIN"/>
    <property type="match status" value="1"/>
</dbReference>
<feature type="region of interest" description="Disordered" evidence="1">
    <location>
        <begin position="1"/>
        <end position="205"/>
    </location>
</feature>
<feature type="compositionally biased region" description="Low complexity" evidence="1">
    <location>
        <begin position="271"/>
        <end position="282"/>
    </location>
</feature>
<evidence type="ECO:0000256" key="2">
    <source>
        <dbReference type="SAM" id="Phobius"/>
    </source>
</evidence>
<feature type="compositionally biased region" description="Acidic residues" evidence="1">
    <location>
        <begin position="1090"/>
        <end position="1101"/>
    </location>
</feature>
<dbReference type="OrthoDB" id="2140105at2759"/>
<feature type="compositionally biased region" description="Low complexity" evidence="1">
    <location>
        <begin position="17"/>
        <end position="30"/>
    </location>
</feature>
<keyword evidence="2" id="KW-0812">Transmembrane</keyword>
<feature type="transmembrane region" description="Helical" evidence="2">
    <location>
        <begin position="908"/>
        <end position="930"/>
    </location>
</feature>
<protein>
    <recommendedName>
        <fullName evidence="3">DUF3533 domain-containing protein</fullName>
    </recommendedName>
</protein>
<feature type="transmembrane region" description="Helical" evidence="2">
    <location>
        <begin position="854"/>
        <end position="872"/>
    </location>
</feature>
<feature type="compositionally biased region" description="Basic residues" evidence="1">
    <location>
        <begin position="1131"/>
        <end position="1144"/>
    </location>
</feature>
<sequence>MPYPRANSSRSFELDPSATNRQRANSSRSNSKTRGNGGADFIVVNNDIMISPEDQQESQTEDEDQDTTFHSTESNPSPPPPPPSSLQVSDGQRSDSQDCSPSAPLRNTTNLTEQRPNSVTVANKDDSSSSPALTTAQEPPQPFPAHPPPPPFTTVASPALQSQSQDEKEALDLYYRRQNEQQQQQQQQQQLAPSEYRPVRATPAPMLVPDALSDATVVYHPPYTPNMYQPSVTHPATPHPLNPNIYNTNDAPGGSRILCDPDLEERNRILQQPQQHSPSSSSRATDNTLVSQRHAHSARGDRTSRREQHPDMELHDQTNSSNSNSDIIGSGRRGGHTARANALSSSSTPIDNENATVTTTVTSEYPFTNVRVPSSHPANSPPVRGGANQSRHSRTLSTSSSVRHSTNHELSVLPSRPQSLRGVPSSKSRSSSRAGKRIPSFFHRFRTGSKASRTNRHGPSGSVVPTPESQSAADSKNDLIGLGNRSPRQRDSGHYQTRNGVLLEKHSYPGLDGSATRKKGIPGKDGEEPETDMFNFIDIMLDMPERPRGTQVFLKLIKVLVVMSVSYFALMALYFGAEFQADSNVKNFNIMVVDMDRGMIGVQFKNFVQLLNKQPAQPNWVISDNFTSVDQVKANVESGEFWGAVVVQKDASFNLNRAFSVPLPDYDPRGAFLFIYDGGRDPLAVKPYIVANMYTQFLQFSQIFNPAWVRFVIALANNNGVNLTALGDAPQVLGTPVAFQELDLHPITAKIVTSATSVAYIWIFLVAGGSTYFVANMIQPVTRETTVARTIAYLLSPLSFYLVIFSLTYTLLLFLFGVPFSSGAQFMSLFAGMLMLQLAVASLVLFLMYVMPVVYIPVFTITFVVLNVIAVFNPIELMPKFYRWAYAMPFLNAVQVARHVLMGSNNRLVYNLPILAAWILIPLGLLPFAIKRQKKATEEAMMSGFEEGLDGSRLPPSQHSDTIGGHAQDTDLECQQPSQHLSLQALQDQPRSPQRYPAGRRSLFNHADSGEDSNENNHVGEDKGGDMGENERVRQSTDEYDPRSSSRRRKNGAKRRSGQSRDGYGRSRSSRHGRDWAFGDGNDYDRDFDNETSEAGGEESEAQVRGRGRGEGMAQPGEEGERERGGQSGRARVRRSARQSRSSRRQSLTHSHSANHGPGQNGADLEMPSEVK</sequence>
<feature type="compositionally biased region" description="Low complexity" evidence="1">
    <location>
        <begin position="395"/>
        <end position="404"/>
    </location>
</feature>
<feature type="compositionally biased region" description="Basic and acidic residues" evidence="1">
    <location>
        <begin position="1072"/>
        <end position="1089"/>
    </location>
</feature>
<name>A0A9P6KG62_9FUNG</name>
<feature type="compositionally biased region" description="Polar residues" evidence="1">
    <location>
        <begin position="97"/>
        <end position="121"/>
    </location>
</feature>
<feature type="compositionally biased region" description="Polar residues" evidence="1">
    <location>
        <begin position="1"/>
        <end position="11"/>
    </location>
</feature>
<gene>
    <name evidence="4" type="ORF">BGW38_008767</name>
</gene>
<keyword evidence="5" id="KW-1185">Reference proteome</keyword>